<keyword evidence="7" id="KW-0808">Transferase</keyword>
<comment type="pathway">
    <text evidence="2">Protein modification; protein glycosylation.</text>
</comment>
<dbReference type="Pfam" id="PF04922">
    <property type="entry name" value="DIE2_ALG10"/>
    <property type="match status" value="1"/>
</dbReference>
<dbReference type="STRING" id="578462.A0A0L0RZS9"/>
<dbReference type="OrthoDB" id="4769at2759"/>
<dbReference type="AlphaFoldDB" id="A0A0L0RZS9"/>
<dbReference type="GO" id="GO:0006488">
    <property type="term" value="P:dolichol-linked oligosaccharide biosynthetic process"/>
    <property type="evidence" value="ECO:0007669"/>
    <property type="project" value="InterPro"/>
</dbReference>
<sequence>MQPIAVLYYTLYYTEPPSAMLVLATILLMRTRWYYLGGFVGFAAMMVRQTNVIWVCFAAGSALAQRVRFAEARRYLRKAESPADAVALPPWVLGICPDFSFGGWLSDHLQFTSAVLHRYRAKTARVMTPAVLAIAGGIAAARANGGLAAGDHANHTLALHVPQIMYCAVAIAVQTLPLIVTVSDVSAYVVFSLRKLRSLKGFLFMTAVFSGMLAAVHFLTYEHPFVLADNRHLVFYLFKDVIRANALNRYLLVPGYFVCFWFLYRKLAEQQGTLFITIYAVAVALTLVPSPLVEVRYFILPALVYRLHLVETKPWKLALESVLHVGANAAMLSVFLMKPFEWPSEPGVQQRFMW</sequence>
<keyword evidence="9" id="KW-0256">Endoplasmic reticulum</keyword>
<keyword evidence="8 15" id="KW-0812">Transmembrane</keyword>
<evidence type="ECO:0000256" key="6">
    <source>
        <dbReference type="ARBA" id="ARBA00022676"/>
    </source>
</evidence>
<dbReference type="VEuPathDB" id="FungiDB:AMAG_01487"/>
<comment type="catalytic activity">
    <reaction evidence="14">
        <text>an alpha-D-Glc-(1-&gt;3)-alpha-D-Glc-(1-&gt;3)-alpha-D-Man-(1-&gt;2)-alpha-D-Man-(1-&gt;2)-alpha-D-Man-(1-&gt;3)-[alpha-D-Man-(1-&gt;2)-alpha-D-Man-(1-&gt;3)-[alpha-D-Man-(1-&gt;2)-alpha-D-Man-(1-&gt;6)]-alpha-D-Man-(1-&gt;6)]-beta-D-Man-(1-&gt;4)-beta-D-GlcNAc-(1-&gt;4)-alpha-D-GlcNAc-diphospho-di-trans,poly-cis-dolichol + a di-trans,poly-cis-dolichyl beta-D-glucosyl phosphate = a alpha-D-Glc-(1-&gt;2)-alpha-D-Glc-(1-&gt;3)-alpha-D-Glc-(1-&gt;3)-alpha-D-Man-(1-&gt;2)-alpha-D-Man-(1-&gt;2)-alpha-D-Man-(1-&gt;3)-[alpha-D-Man-(1-&gt;2)-alpha-D-Man-(1-&gt;3)-[alpha-D-Man-(1-&gt;2)-alpha-D-Man-(1-&gt;6)]-alpha-D-Man-(1-&gt;6)]-beta-D-Man-(1-&gt;4)-beta-D-GlcNAc-(1-&gt;4)-alpha-D-GlcNAc-diphospho-di-trans,poly-cis-dolichol + a di-trans,poly-cis-dolichyl phosphate + H(+)</text>
        <dbReference type="Rhea" id="RHEA:29543"/>
        <dbReference type="Rhea" id="RHEA-COMP:19498"/>
        <dbReference type="Rhea" id="RHEA-COMP:19502"/>
        <dbReference type="Rhea" id="RHEA-COMP:19512"/>
        <dbReference type="Rhea" id="RHEA-COMP:19522"/>
        <dbReference type="ChEBI" id="CHEBI:15378"/>
        <dbReference type="ChEBI" id="CHEBI:57525"/>
        <dbReference type="ChEBI" id="CHEBI:57683"/>
        <dbReference type="ChEBI" id="CHEBI:132522"/>
        <dbReference type="ChEBI" id="CHEBI:132523"/>
        <dbReference type="EC" id="2.4.1.256"/>
    </reaction>
    <physiologicalReaction direction="left-to-right" evidence="14">
        <dbReference type="Rhea" id="RHEA:29544"/>
    </physiologicalReaction>
</comment>
<reference evidence="16 17" key="1">
    <citation type="submission" date="2009-11" db="EMBL/GenBank/DDBJ databases">
        <title>Annotation of Allomyces macrogynus ATCC 38327.</title>
        <authorList>
            <consortium name="The Broad Institute Genome Sequencing Platform"/>
            <person name="Russ C."/>
            <person name="Cuomo C."/>
            <person name="Burger G."/>
            <person name="Gray M.W."/>
            <person name="Holland P.W.H."/>
            <person name="King N."/>
            <person name="Lang F.B.F."/>
            <person name="Roger A.J."/>
            <person name="Ruiz-Trillo I."/>
            <person name="Young S.K."/>
            <person name="Zeng Q."/>
            <person name="Gargeya S."/>
            <person name="Fitzgerald M."/>
            <person name="Haas B."/>
            <person name="Abouelleil A."/>
            <person name="Alvarado L."/>
            <person name="Arachchi H.M."/>
            <person name="Berlin A."/>
            <person name="Chapman S.B."/>
            <person name="Gearin G."/>
            <person name="Goldberg J."/>
            <person name="Griggs A."/>
            <person name="Gujja S."/>
            <person name="Hansen M."/>
            <person name="Heiman D."/>
            <person name="Howarth C."/>
            <person name="Larimer J."/>
            <person name="Lui A."/>
            <person name="MacDonald P.J.P."/>
            <person name="McCowen C."/>
            <person name="Montmayeur A."/>
            <person name="Murphy C."/>
            <person name="Neiman D."/>
            <person name="Pearson M."/>
            <person name="Priest M."/>
            <person name="Roberts A."/>
            <person name="Saif S."/>
            <person name="Shea T."/>
            <person name="Sisk P."/>
            <person name="Stolte C."/>
            <person name="Sykes S."/>
            <person name="Wortman J."/>
            <person name="Nusbaum C."/>
            <person name="Birren B."/>
        </authorList>
    </citation>
    <scope>NUCLEOTIDE SEQUENCE [LARGE SCALE GENOMIC DNA]</scope>
    <source>
        <strain evidence="16 17">ATCC 38327</strain>
    </source>
</reference>
<organism evidence="16 17">
    <name type="scientific">Allomyces macrogynus (strain ATCC 38327)</name>
    <name type="common">Allomyces javanicus var. macrogynus</name>
    <dbReference type="NCBI Taxonomy" id="578462"/>
    <lineage>
        <taxon>Eukaryota</taxon>
        <taxon>Fungi</taxon>
        <taxon>Fungi incertae sedis</taxon>
        <taxon>Blastocladiomycota</taxon>
        <taxon>Blastocladiomycetes</taxon>
        <taxon>Blastocladiales</taxon>
        <taxon>Blastocladiaceae</taxon>
        <taxon>Allomyces</taxon>
    </lineage>
</organism>
<dbReference type="PANTHER" id="PTHR12989:SF10">
    <property type="entry name" value="DOL-P-GLC:GLC(2)MAN(9)GLCNAC(2)-PP-DOL ALPHA-1,2-GLUCOSYLTRANSFERASE-RELATED"/>
    <property type="match status" value="1"/>
</dbReference>
<evidence type="ECO:0000256" key="10">
    <source>
        <dbReference type="ARBA" id="ARBA00022989"/>
    </source>
</evidence>
<dbReference type="PANTHER" id="PTHR12989">
    <property type="entry name" value="ALPHA-1,2-GLUCOSYLTRANSFERASE ALG10"/>
    <property type="match status" value="1"/>
</dbReference>
<evidence type="ECO:0000256" key="1">
    <source>
        <dbReference type="ARBA" id="ARBA00004477"/>
    </source>
</evidence>
<evidence type="ECO:0000256" key="15">
    <source>
        <dbReference type="SAM" id="Phobius"/>
    </source>
</evidence>
<accession>A0A0L0RZS9</accession>
<comment type="subcellular location">
    <subcellularLocation>
        <location evidence="1">Endoplasmic reticulum membrane</location>
        <topology evidence="1">Multi-pass membrane protein</topology>
    </subcellularLocation>
</comment>
<evidence type="ECO:0000256" key="13">
    <source>
        <dbReference type="ARBA" id="ARBA00044727"/>
    </source>
</evidence>
<evidence type="ECO:0000313" key="16">
    <source>
        <dbReference type="EMBL" id="KNE55596.1"/>
    </source>
</evidence>
<evidence type="ECO:0000256" key="9">
    <source>
        <dbReference type="ARBA" id="ARBA00022824"/>
    </source>
</evidence>
<dbReference type="EMBL" id="GG745329">
    <property type="protein sequence ID" value="KNE55596.1"/>
    <property type="molecule type" value="Genomic_DNA"/>
</dbReference>
<comment type="function">
    <text evidence="13">Dol-P-Glc:Glc(2)Man(9)GlcNAc(2)-PP-Dol alpha-1,2-glucosyltransferase that operates in the biosynthetic pathway of dolichol-linked oligosaccharides, the glycan precursors employed in protein asparagine (N)-glycosylation. The assembly of dolichol-linked oligosaccharides begins on the cytosolic side of the endoplasmic reticulum membrane and finishes in its lumen. The sequential addition of sugars to dolichol pyrophosphate produces dolichol-linked oligosaccharides containing fourteen sugars, including two GlcNAcs, nine mannoses and three glucoses. Once assembled, the oligosaccharide is transferred from the lipid to nascent proteins by oligosaccharyltransferases. In the lumen of the endoplasmic reticulum, adds the third and last glucose residue from dolichyl phosphate glucose (Dol-P-Glc) onto the lipid-linked oligosaccharide intermediate Glc(2)Man(9)GlcNAc(2)-PP-Dol to produce Glc(3)Man(9)GlcNAc(2)-PP-Dol.</text>
</comment>
<evidence type="ECO:0000256" key="2">
    <source>
        <dbReference type="ARBA" id="ARBA00004922"/>
    </source>
</evidence>
<dbReference type="Proteomes" id="UP000054350">
    <property type="component" value="Unassembled WGS sequence"/>
</dbReference>
<keyword evidence="17" id="KW-1185">Reference proteome</keyword>
<evidence type="ECO:0000256" key="3">
    <source>
        <dbReference type="ARBA" id="ARBA00010600"/>
    </source>
</evidence>
<keyword evidence="6" id="KW-0328">Glycosyltransferase</keyword>
<proteinExistence type="inferred from homology"/>
<dbReference type="EC" id="2.4.1.256" evidence="4"/>
<evidence type="ECO:0000256" key="12">
    <source>
        <dbReference type="ARBA" id="ARBA00032069"/>
    </source>
</evidence>
<evidence type="ECO:0000256" key="4">
    <source>
        <dbReference type="ARBA" id="ARBA00011967"/>
    </source>
</evidence>
<evidence type="ECO:0000256" key="7">
    <source>
        <dbReference type="ARBA" id="ARBA00022679"/>
    </source>
</evidence>
<keyword evidence="10 15" id="KW-1133">Transmembrane helix</keyword>
<comment type="similarity">
    <text evidence="3">Belongs to the ALG10 glucosyltransferase family.</text>
</comment>
<dbReference type="InterPro" id="IPR016900">
    <property type="entry name" value="Alg10"/>
</dbReference>
<evidence type="ECO:0000256" key="14">
    <source>
        <dbReference type="ARBA" id="ARBA00048064"/>
    </source>
</evidence>
<dbReference type="GO" id="GO:0005789">
    <property type="term" value="C:endoplasmic reticulum membrane"/>
    <property type="evidence" value="ECO:0007669"/>
    <property type="project" value="UniProtKB-SubCell"/>
</dbReference>
<keyword evidence="11 15" id="KW-0472">Membrane</keyword>
<feature type="transmembrane region" description="Helical" evidence="15">
    <location>
        <begin position="34"/>
        <end position="64"/>
    </location>
</feature>
<dbReference type="GO" id="GO:0106073">
    <property type="term" value="F:dolichyl pyrophosphate Glc2Man9GlcNAc2 alpha-1,2-glucosyltransferase activity"/>
    <property type="evidence" value="ECO:0007669"/>
    <property type="project" value="UniProtKB-EC"/>
</dbReference>
<feature type="transmembrane region" description="Helical" evidence="15">
    <location>
        <begin position="241"/>
        <end position="264"/>
    </location>
</feature>
<feature type="transmembrane region" description="Helical" evidence="15">
    <location>
        <begin position="276"/>
        <end position="299"/>
    </location>
</feature>
<reference evidence="17" key="2">
    <citation type="submission" date="2009-11" db="EMBL/GenBank/DDBJ databases">
        <title>The Genome Sequence of Allomyces macrogynus strain ATCC 38327.</title>
        <authorList>
            <consortium name="The Broad Institute Genome Sequencing Platform"/>
            <person name="Russ C."/>
            <person name="Cuomo C."/>
            <person name="Shea T."/>
            <person name="Young S.K."/>
            <person name="Zeng Q."/>
            <person name="Koehrsen M."/>
            <person name="Haas B."/>
            <person name="Borodovsky M."/>
            <person name="Guigo R."/>
            <person name="Alvarado L."/>
            <person name="Berlin A."/>
            <person name="Borenstein D."/>
            <person name="Chen Z."/>
            <person name="Engels R."/>
            <person name="Freedman E."/>
            <person name="Gellesch M."/>
            <person name="Goldberg J."/>
            <person name="Griggs A."/>
            <person name="Gujja S."/>
            <person name="Heiman D."/>
            <person name="Hepburn T."/>
            <person name="Howarth C."/>
            <person name="Jen D."/>
            <person name="Larson L."/>
            <person name="Lewis B."/>
            <person name="Mehta T."/>
            <person name="Park D."/>
            <person name="Pearson M."/>
            <person name="Roberts A."/>
            <person name="Saif S."/>
            <person name="Shenoy N."/>
            <person name="Sisk P."/>
            <person name="Stolte C."/>
            <person name="Sykes S."/>
            <person name="Walk T."/>
            <person name="White J."/>
            <person name="Yandava C."/>
            <person name="Burger G."/>
            <person name="Gray M.W."/>
            <person name="Holland P.W.H."/>
            <person name="King N."/>
            <person name="Lang F.B.F."/>
            <person name="Roger A.J."/>
            <person name="Ruiz-Trillo I."/>
            <person name="Lander E."/>
            <person name="Nusbaum C."/>
        </authorList>
    </citation>
    <scope>NUCLEOTIDE SEQUENCE [LARGE SCALE GENOMIC DNA]</scope>
    <source>
        <strain evidence="17">ATCC 38327</strain>
    </source>
</reference>
<evidence type="ECO:0000256" key="11">
    <source>
        <dbReference type="ARBA" id="ARBA00023136"/>
    </source>
</evidence>
<dbReference type="OMA" id="VIMESIC"/>
<name>A0A0L0RZS9_ALLM3</name>
<feature type="transmembrane region" description="Helical" evidence="15">
    <location>
        <begin position="163"/>
        <end position="190"/>
    </location>
</feature>
<dbReference type="eggNOG" id="KOG2642">
    <property type="taxonomic scope" value="Eukaryota"/>
</dbReference>
<protein>
    <recommendedName>
        <fullName evidence="5">Dol-P-Glc:Glc(2)Man(9)GlcNAc(2)-PP-Dol alpha-1,2-glucosyltransferase</fullName>
        <ecNumber evidence="4">2.4.1.256</ecNumber>
    </recommendedName>
    <alternativeName>
        <fullName evidence="12">Asparagine-linked glycosylation protein 10</fullName>
    </alternativeName>
</protein>
<gene>
    <name evidence="16" type="ORF">AMAG_01487</name>
</gene>
<evidence type="ECO:0000313" key="17">
    <source>
        <dbReference type="Proteomes" id="UP000054350"/>
    </source>
</evidence>
<evidence type="ECO:0000256" key="5">
    <source>
        <dbReference type="ARBA" id="ARBA00018512"/>
    </source>
</evidence>
<feature type="transmembrane region" description="Helical" evidence="15">
    <location>
        <begin position="126"/>
        <end position="143"/>
    </location>
</feature>
<feature type="transmembrane region" description="Helical" evidence="15">
    <location>
        <begin position="202"/>
        <end position="221"/>
    </location>
</feature>
<feature type="transmembrane region" description="Helical" evidence="15">
    <location>
        <begin position="7"/>
        <end position="28"/>
    </location>
</feature>
<evidence type="ECO:0000256" key="8">
    <source>
        <dbReference type="ARBA" id="ARBA00022692"/>
    </source>
</evidence>